<dbReference type="SUPFAM" id="SSF55399">
    <property type="entry name" value="Subtilisin inhibitor"/>
    <property type="match status" value="1"/>
</dbReference>
<name>A0ABX8UA25_9ACTN</name>
<evidence type="ECO:0000256" key="3">
    <source>
        <dbReference type="ARBA" id="ARBA00022525"/>
    </source>
</evidence>
<accession>A0ABX8UA25</accession>
<dbReference type="Proteomes" id="UP000824681">
    <property type="component" value="Chromosome"/>
</dbReference>
<evidence type="ECO:0000259" key="7">
    <source>
        <dbReference type="Pfam" id="PF00720"/>
    </source>
</evidence>
<dbReference type="InterPro" id="IPR023549">
    <property type="entry name" value="Subtilisin_inhibitor"/>
</dbReference>
<evidence type="ECO:0000256" key="6">
    <source>
        <dbReference type="ARBA" id="ARBA00023157"/>
    </source>
</evidence>
<comment type="subcellular location">
    <subcellularLocation>
        <location evidence="1">Secreted</location>
    </subcellularLocation>
</comment>
<evidence type="ECO:0000256" key="1">
    <source>
        <dbReference type="ARBA" id="ARBA00004613"/>
    </source>
</evidence>
<dbReference type="Pfam" id="PF00720">
    <property type="entry name" value="SSI"/>
    <property type="match status" value="1"/>
</dbReference>
<keyword evidence="4" id="KW-0646">Protease inhibitor</keyword>
<reference evidence="8 9" key="1">
    <citation type="journal article" date="2021" name="ACS Chem. Biol.">
        <title>Genomic-Led Discovery of a Novel Glycopeptide Antibiotic by Nonomuraea coxensis DSM 45129.</title>
        <authorList>
            <person name="Yushchuk O."/>
            <person name="Vior N.M."/>
            <person name="Andreo-Vidal A."/>
            <person name="Berini F."/>
            <person name="Ruckert C."/>
            <person name="Busche T."/>
            <person name="Binda E."/>
            <person name="Kalinowski J."/>
            <person name="Truman A.W."/>
            <person name="Marinelli F."/>
        </authorList>
    </citation>
    <scope>NUCLEOTIDE SEQUENCE [LARGE SCALE GENOMIC DNA]</scope>
    <source>
        <strain evidence="8 9">DSM 45129</strain>
    </source>
</reference>
<organism evidence="8 9">
    <name type="scientific">Nonomuraea coxensis DSM 45129</name>
    <dbReference type="NCBI Taxonomy" id="1122611"/>
    <lineage>
        <taxon>Bacteria</taxon>
        <taxon>Bacillati</taxon>
        <taxon>Actinomycetota</taxon>
        <taxon>Actinomycetes</taxon>
        <taxon>Streptosporangiales</taxon>
        <taxon>Streptosporangiaceae</taxon>
        <taxon>Nonomuraea</taxon>
    </lineage>
</organism>
<evidence type="ECO:0000313" key="8">
    <source>
        <dbReference type="EMBL" id="QYC43689.1"/>
    </source>
</evidence>
<dbReference type="Gene3D" id="3.30.350.10">
    <property type="entry name" value="Subtilisin inhibitor-like"/>
    <property type="match status" value="1"/>
</dbReference>
<dbReference type="EMBL" id="CP068985">
    <property type="protein sequence ID" value="QYC43689.1"/>
    <property type="molecule type" value="Genomic_DNA"/>
</dbReference>
<evidence type="ECO:0000256" key="2">
    <source>
        <dbReference type="ARBA" id="ARBA00010472"/>
    </source>
</evidence>
<keyword evidence="6" id="KW-1015">Disulfide bond</keyword>
<gene>
    <name evidence="8" type="ORF">Nocox_30530</name>
</gene>
<keyword evidence="9" id="KW-1185">Reference proteome</keyword>
<dbReference type="RefSeq" id="WP_020541890.1">
    <property type="nucleotide sequence ID" value="NZ_CP068985.1"/>
</dbReference>
<keyword evidence="5" id="KW-0722">Serine protease inhibitor</keyword>
<sequence>MKAAPTALRTALRTTGLRTTGLRTTGLRGAAAGLCAAVLVAVPLAAAPASAAGRAGADLAVTVTGAGGSGAYRYLLTCDPTGGSHPRPADACAALHSVGGRVDALDVDPGPCTQIHAPVHAEVAGRWYGRPIAYHHDFPNRCLMIRTLGPVV</sequence>
<evidence type="ECO:0000313" key="9">
    <source>
        <dbReference type="Proteomes" id="UP000824681"/>
    </source>
</evidence>
<proteinExistence type="inferred from homology"/>
<keyword evidence="3" id="KW-0964">Secreted</keyword>
<feature type="domain" description="Subtilisin inhibitor" evidence="7">
    <location>
        <begin position="72"/>
        <end position="140"/>
    </location>
</feature>
<dbReference type="PROSITE" id="PS00999">
    <property type="entry name" value="SSI"/>
    <property type="match status" value="1"/>
</dbReference>
<comment type="similarity">
    <text evidence="2">Belongs to the protease inhibitor I16 (SSI) family.</text>
</comment>
<protein>
    <submittedName>
        <fullName evidence="8">Subtilisin inhibitor-like protein 7</fullName>
    </submittedName>
</protein>
<dbReference type="InterPro" id="IPR020054">
    <property type="entry name" value="Prot_inh_SSI_I16_CS"/>
</dbReference>
<dbReference type="InterPro" id="IPR036819">
    <property type="entry name" value="Subtilisin_inhibitor-like_sf"/>
</dbReference>
<evidence type="ECO:0000256" key="4">
    <source>
        <dbReference type="ARBA" id="ARBA00022690"/>
    </source>
</evidence>
<evidence type="ECO:0000256" key="5">
    <source>
        <dbReference type="ARBA" id="ARBA00022900"/>
    </source>
</evidence>